<evidence type="ECO:0000259" key="2">
    <source>
        <dbReference type="Pfam" id="PF13006"/>
    </source>
</evidence>
<evidence type="ECO:0000259" key="1">
    <source>
        <dbReference type="Pfam" id="PF01609"/>
    </source>
</evidence>
<dbReference type="Proteomes" id="UP000502508">
    <property type="component" value="Chromosome"/>
</dbReference>
<dbReference type="PANTHER" id="PTHR37529">
    <property type="entry name" value="TRANSPOSASE INSG FOR INSERTION SEQUENCE ELEMENT IS4-RELATED"/>
    <property type="match status" value="1"/>
</dbReference>
<dbReference type="KEGG" id="pfla:Pflav_076090"/>
<dbReference type="Pfam" id="PF13006">
    <property type="entry name" value="Nterm_IS4"/>
    <property type="match status" value="1"/>
</dbReference>
<dbReference type="EMBL" id="AP022870">
    <property type="protein sequence ID" value="BCB81199.1"/>
    <property type="molecule type" value="Genomic_DNA"/>
</dbReference>
<proteinExistence type="predicted"/>
<dbReference type="PANTHER" id="PTHR37529:SF1">
    <property type="entry name" value="TRANSPOSASE INSG FOR INSERTION SEQUENCE ELEMENT IS4-RELATED"/>
    <property type="match status" value="1"/>
</dbReference>
<dbReference type="GO" id="GO:0004803">
    <property type="term" value="F:transposase activity"/>
    <property type="evidence" value="ECO:0007669"/>
    <property type="project" value="InterPro"/>
</dbReference>
<dbReference type="AlphaFoldDB" id="A0A6F8Y594"/>
<dbReference type="GO" id="GO:0006313">
    <property type="term" value="P:DNA transposition"/>
    <property type="evidence" value="ECO:0007669"/>
    <property type="project" value="InterPro"/>
</dbReference>
<protein>
    <submittedName>
        <fullName evidence="3">IS4 family transposase</fullName>
    </submittedName>
</protein>
<sequence length="467" mass="51271">MTDHVGLGVVSARFSRDLLEEVLNRTSRREQRSRRLPAHVMIRYVIAMGLFFAESYDEVMRRLVGNLRKLGSWDDGWQVPTKSAITQARQRLGPEPVKALFERAAVPLAMAGTKGAWLGRRRLMAIDATSFDVADTAENVERFGRMGSGPKASAYPKLHVAALAECGSHAIVGAVLGGCRTGERTLAADLAAAVGPGMLVMADAGLYSYELFQAFAATGADLAWRIGASVSVGHLRWLADGSYQALIYAPGLSAARRARLVEQARAGHDVPGDLARLVRVVEYTVPDRNPDGDLIVVVTTITDPHEVPAVELAEAYHQRWEEESALDELKTDLRGRGEVLRSKTPDLAEQQMWGLLLAHYAIRALLLDAADPAGYDPDRMSFVKGLRVVRRQVTDQAAITPEHLSDALTDALTEIRSQPNPPRRNRTCPRVIKRARHNSYRVKRPTDRITRHPGPPTPLLACPDGLI</sequence>
<gene>
    <name evidence="3" type="ORF">Pflav_076090</name>
</gene>
<organism evidence="3 4">
    <name type="scientific">Phytohabitans flavus</name>
    <dbReference type="NCBI Taxonomy" id="1076124"/>
    <lineage>
        <taxon>Bacteria</taxon>
        <taxon>Bacillati</taxon>
        <taxon>Actinomycetota</taxon>
        <taxon>Actinomycetes</taxon>
        <taxon>Micromonosporales</taxon>
        <taxon>Micromonosporaceae</taxon>
    </lineage>
</organism>
<dbReference type="GO" id="GO:0003677">
    <property type="term" value="F:DNA binding"/>
    <property type="evidence" value="ECO:0007669"/>
    <property type="project" value="InterPro"/>
</dbReference>
<dbReference type="InterPro" id="IPR012337">
    <property type="entry name" value="RNaseH-like_sf"/>
</dbReference>
<feature type="domain" description="Transposase IS4-like" evidence="1">
    <location>
        <begin position="120"/>
        <end position="359"/>
    </location>
</feature>
<reference evidence="3 4" key="2">
    <citation type="submission" date="2020-03" db="EMBL/GenBank/DDBJ databases">
        <authorList>
            <person name="Ichikawa N."/>
            <person name="Kimura A."/>
            <person name="Kitahashi Y."/>
            <person name="Uohara A."/>
        </authorList>
    </citation>
    <scope>NUCLEOTIDE SEQUENCE [LARGE SCALE GENOMIC DNA]</scope>
    <source>
        <strain evidence="3 4">NBRC 107702</strain>
    </source>
</reference>
<dbReference type="Pfam" id="PF01609">
    <property type="entry name" value="DDE_Tnp_1"/>
    <property type="match status" value="1"/>
</dbReference>
<name>A0A6F8Y594_9ACTN</name>
<evidence type="ECO:0000313" key="3">
    <source>
        <dbReference type="EMBL" id="BCB81199.1"/>
    </source>
</evidence>
<dbReference type="InterPro" id="IPR002559">
    <property type="entry name" value="Transposase_11"/>
</dbReference>
<dbReference type="InterPro" id="IPR024473">
    <property type="entry name" value="Transposases_IS4_N"/>
</dbReference>
<reference evidence="3 4" key="1">
    <citation type="submission" date="2020-03" db="EMBL/GenBank/DDBJ databases">
        <title>Whole genome shotgun sequence of Phytohabitans flavus NBRC 107702.</title>
        <authorList>
            <person name="Komaki H."/>
            <person name="Tamura T."/>
        </authorList>
    </citation>
    <scope>NUCLEOTIDE SEQUENCE [LARGE SCALE GENOMIC DNA]</scope>
    <source>
        <strain evidence="3 4">NBRC 107702</strain>
    </source>
</reference>
<dbReference type="InterPro" id="IPR047952">
    <property type="entry name" value="Transpos_IS4"/>
</dbReference>
<feature type="domain" description="Transposase IS4 N-terminal" evidence="2">
    <location>
        <begin position="7"/>
        <end position="102"/>
    </location>
</feature>
<keyword evidence="4" id="KW-1185">Reference proteome</keyword>
<evidence type="ECO:0000313" key="4">
    <source>
        <dbReference type="Proteomes" id="UP000502508"/>
    </source>
</evidence>
<accession>A0A6F8Y594</accession>
<dbReference type="NCBIfam" id="NF033592">
    <property type="entry name" value="transpos_IS4_1"/>
    <property type="match status" value="1"/>
</dbReference>
<dbReference type="SUPFAM" id="SSF53098">
    <property type="entry name" value="Ribonuclease H-like"/>
    <property type="match status" value="1"/>
</dbReference>